<evidence type="ECO:0000313" key="1">
    <source>
        <dbReference type="EMBL" id="MBM7838597.1"/>
    </source>
</evidence>
<dbReference type="RefSeq" id="WP_204465805.1">
    <property type="nucleotide sequence ID" value="NZ_JAFBCV010000004.1"/>
</dbReference>
<dbReference type="PANTHER" id="PTHR43235">
    <property type="entry name" value="GLUTAMINE AMIDOTRANSFERASE PB2B2.05-RELATED"/>
    <property type="match status" value="1"/>
</dbReference>
<dbReference type="PROSITE" id="PS51273">
    <property type="entry name" value="GATASE_TYPE_1"/>
    <property type="match status" value="1"/>
</dbReference>
<evidence type="ECO:0000313" key="2">
    <source>
        <dbReference type="Proteomes" id="UP001179280"/>
    </source>
</evidence>
<dbReference type="PANTHER" id="PTHR43235:SF1">
    <property type="entry name" value="GLUTAMINE AMIDOTRANSFERASE PB2B2.05-RELATED"/>
    <property type="match status" value="1"/>
</dbReference>
<dbReference type="InterPro" id="IPR029062">
    <property type="entry name" value="Class_I_gatase-like"/>
</dbReference>
<accession>A0ABS2SSX4</accession>
<dbReference type="Gene3D" id="3.40.50.880">
    <property type="match status" value="1"/>
</dbReference>
<dbReference type="Pfam" id="PF07722">
    <property type="entry name" value="Peptidase_C26"/>
    <property type="match status" value="1"/>
</dbReference>
<keyword evidence="1" id="KW-0315">Glutamine amidotransferase</keyword>
<dbReference type="SUPFAM" id="SSF52317">
    <property type="entry name" value="Class I glutamine amidotransferase-like"/>
    <property type="match status" value="1"/>
</dbReference>
<gene>
    <name evidence="1" type="ORF">JOC54_001853</name>
</gene>
<protein>
    <submittedName>
        <fullName evidence="1">Glutamine amidotransferase</fullName>
    </submittedName>
</protein>
<keyword evidence="2" id="KW-1185">Reference proteome</keyword>
<sequence>MSIMIGVSSSIVEEGRLSTALDNVFALDHAHILPVVLPNLAPKKAEHYVAALDGILLTGGGDINPGLFNEDPHPALGSITPERDEFELAIAQAALKREMPILAICRGVQILAIAAGGDMYQDLPSQFNQPLIQHRQVAPRGYGSHRLSLAKHSRLASIANGNELLVNSFHHQAVRQVPSSFKATAWTTDGVIEAIERTDDVFQVGVQWHPEHMKDVASANLFAAFIQACKWYKGTSPAS</sequence>
<comment type="caution">
    <text evidence="1">The sequence shown here is derived from an EMBL/GenBank/DDBJ whole genome shotgun (WGS) entry which is preliminary data.</text>
</comment>
<dbReference type="EMBL" id="JAFBCV010000004">
    <property type="protein sequence ID" value="MBM7838597.1"/>
    <property type="molecule type" value="Genomic_DNA"/>
</dbReference>
<dbReference type="InterPro" id="IPR011697">
    <property type="entry name" value="Peptidase_C26"/>
</dbReference>
<organism evidence="1 2">
    <name type="scientific">Shouchella xiaoxiensis</name>
    <dbReference type="NCBI Taxonomy" id="766895"/>
    <lineage>
        <taxon>Bacteria</taxon>
        <taxon>Bacillati</taxon>
        <taxon>Bacillota</taxon>
        <taxon>Bacilli</taxon>
        <taxon>Bacillales</taxon>
        <taxon>Bacillaceae</taxon>
        <taxon>Shouchella</taxon>
    </lineage>
</organism>
<dbReference type="InterPro" id="IPR044668">
    <property type="entry name" value="PuuD-like"/>
</dbReference>
<proteinExistence type="predicted"/>
<name>A0ABS2SSX4_9BACI</name>
<dbReference type="CDD" id="cd01745">
    <property type="entry name" value="GATase1_2"/>
    <property type="match status" value="1"/>
</dbReference>
<reference evidence="1" key="1">
    <citation type="submission" date="2021-01" db="EMBL/GenBank/DDBJ databases">
        <title>Genomic Encyclopedia of Type Strains, Phase IV (KMG-IV): sequencing the most valuable type-strain genomes for metagenomic binning, comparative biology and taxonomic classification.</title>
        <authorList>
            <person name="Goeker M."/>
        </authorList>
    </citation>
    <scope>NUCLEOTIDE SEQUENCE</scope>
    <source>
        <strain evidence="1">DSM 21943</strain>
    </source>
</reference>
<dbReference type="Proteomes" id="UP001179280">
    <property type="component" value="Unassembled WGS sequence"/>
</dbReference>